<evidence type="ECO:0000313" key="1">
    <source>
        <dbReference type="EMBL" id="KAJ5572411.1"/>
    </source>
</evidence>
<keyword evidence="2" id="KW-1185">Reference proteome</keyword>
<sequence length="62" mass="6849">MVQPLVQLTTCSSPISRVTRIRPTAIDRERRTGRLNAMPRAEGAQLRISFGTIPNNDNTGGR</sequence>
<proteinExistence type="predicted"/>
<evidence type="ECO:0000313" key="2">
    <source>
        <dbReference type="Proteomes" id="UP001216150"/>
    </source>
</evidence>
<dbReference type="EMBL" id="JAQJAC010000009">
    <property type="protein sequence ID" value="KAJ5572411.1"/>
    <property type="molecule type" value="Genomic_DNA"/>
</dbReference>
<name>A0AAD6DAX7_9EURO</name>
<reference evidence="1 2" key="1">
    <citation type="journal article" date="2023" name="IMA Fungus">
        <title>Comparative genomic study of the Penicillium genus elucidates a diverse pangenome and 15 lateral gene transfer events.</title>
        <authorList>
            <person name="Petersen C."/>
            <person name="Sorensen T."/>
            <person name="Nielsen M.R."/>
            <person name="Sondergaard T.E."/>
            <person name="Sorensen J.L."/>
            <person name="Fitzpatrick D.A."/>
            <person name="Frisvad J.C."/>
            <person name="Nielsen K.L."/>
        </authorList>
    </citation>
    <scope>NUCLEOTIDE SEQUENCE [LARGE SCALE GENOMIC DNA]</scope>
    <source>
        <strain evidence="1 2">IBT 29057</strain>
    </source>
</reference>
<comment type="caution">
    <text evidence="1">The sequence shown here is derived from an EMBL/GenBank/DDBJ whole genome shotgun (WGS) entry which is preliminary data.</text>
</comment>
<accession>A0AAD6DAX7</accession>
<gene>
    <name evidence="1" type="ORF">N7450_009395</name>
</gene>
<protein>
    <submittedName>
        <fullName evidence="1">Uncharacterized protein</fullName>
    </submittedName>
</protein>
<dbReference type="Proteomes" id="UP001216150">
    <property type="component" value="Unassembled WGS sequence"/>
</dbReference>
<organism evidence="1 2">
    <name type="scientific">Penicillium hetheringtonii</name>
    <dbReference type="NCBI Taxonomy" id="911720"/>
    <lineage>
        <taxon>Eukaryota</taxon>
        <taxon>Fungi</taxon>
        <taxon>Dikarya</taxon>
        <taxon>Ascomycota</taxon>
        <taxon>Pezizomycotina</taxon>
        <taxon>Eurotiomycetes</taxon>
        <taxon>Eurotiomycetidae</taxon>
        <taxon>Eurotiales</taxon>
        <taxon>Aspergillaceae</taxon>
        <taxon>Penicillium</taxon>
    </lineage>
</organism>
<dbReference type="AlphaFoldDB" id="A0AAD6DAX7"/>